<keyword evidence="6 7" id="KW-0472">Membrane</keyword>
<dbReference type="GO" id="GO:0005886">
    <property type="term" value="C:plasma membrane"/>
    <property type="evidence" value="ECO:0007669"/>
    <property type="project" value="UniProtKB-SubCell"/>
</dbReference>
<feature type="transmembrane region" description="Helical" evidence="7">
    <location>
        <begin position="413"/>
        <end position="434"/>
    </location>
</feature>
<feature type="transmembrane region" description="Helical" evidence="7">
    <location>
        <begin position="121"/>
        <end position="138"/>
    </location>
</feature>
<evidence type="ECO:0000313" key="9">
    <source>
        <dbReference type="Proteomes" id="UP000515908"/>
    </source>
</evidence>
<sequence>MASQPGFTVFFVVALLNFFGSVIQGVAGIGDAIFLQVMWAIAASANKAFEKTPLGTESVKVVALIMYIRLLFMSPLIVYLGLSDSIFSKQMVIMMAIPSTILSVVGVWLLPYAPDKLLKQLLAYSSFFFAFVYGCILVKNQYLKSSQLAKIKEKNIVITEESDAIKKEAQMAQDPGLMSMHASFVMNTPRGDILSNRGGKGNNDNHNSALNVSQSGMNSSQQLSNGSIIIQHVAQERSSQLQNSFTFPRNNRSFVSGHFSNNNYAGSVTTIDPDTGLQEGTTEAFMSTTGGGIFSADEARIPHPTEDNAPPLSPGKLSPLATLTYTRVRINRNLDENGKIKMTTKIGAAVAASVAGIMTSLTGVNAPPQIIFILLFDAPNYIVRVNFSAQSIPSNVLRFILGIPNGLFSWDQIPLFLDVVVFGFAGVVVGNHVGRMLGPNAFNYFVLCLLLLSALSMVTKNLYFLVPCVVFTAVTTVGFAYYENKQSKAKVDEQRVQELEIEQRVYDVYEDLIRNNNSFVGPGVLQGARGPLQPGVQPQQ</sequence>
<evidence type="ECO:0000256" key="4">
    <source>
        <dbReference type="ARBA" id="ARBA00022692"/>
    </source>
</evidence>
<comment type="subcellular location">
    <subcellularLocation>
        <location evidence="1">Cell membrane</location>
        <topology evidence="1">Multi-pass membrane protein</topology>
    </subcellularLocation>
</comment>
<evidence type="ECO:0000313" key="8">
    <source>
        <dbReference type="EMBL" id="CAD2217673.1"/>
    </source>
</evidence>
<dbReference type="Proteomes" id="UP000515908">
    <property type="component" value="Chromosome 09"/>
</dbReference>
<dbReference type="OrthoDB" id="265143at2759"/>
<organism evidence="8 9">
    <name type="scientific">Angomonas deanei</name>
    <dbReference type="NCBI Taxonomy" id="59799"/>
    <lineage>
        <taxon>Eukaryota</taxon>
        <taxon>Discoba</taxon>
        <taxon>Euglenozoa</taxon>
        <taxon>Kinetoplastea</taxon>
        <taxon>Metakinetoplastina</taxon>
        <taxon>Trypanosomatida</taxon>
        <taxon>Trypanosomatidae</taxon>
        <taxon>Strigomonadinae</taxon>
        <taxon>Angomonas</taxon>
    </lineage>
</organism>
<keyword evidence="2" id="KW-0813">Transport</keyword>
<dbReference type="VEuPathDB" id="TriTrypDB:ADEAN_000515300"/>
<feature type="transmembrane region" description="Helical" evidence="7">
    <location>
        <begin position="464"/>
        <end position="482"/>
    </location>
</feature>
<dbReference type="AlphaFoldDB" id="A0A7G2CG42"/>
<keyword evidence="3" id="KW-1003">Cell membrane</keyword>
<dbReference type="InterPro" id="IPR052017">
    <property type="entry name" value="TSUP"/>
</dbReference>
<name>A0A7G2CG42_9TRYP</name>
<reference evidence="8 9" key="1">
    <citation type="submission" date="2020-08" db="EMBL/GenBank/DDBJ databases">
        <authorList>
            <person name="Newling K."/>
            <person name="Davey J."/>
            <person name="Forrester S."/>
        </authorList>
    </citation>
    <scope>NUCLEOTIDE SEQUENCE [LARGE SCALE GENOMIC DNA]</scope>
    <source>
        <strain evidence="9">Crithidia deanei Carvalho (ATCC PRA-265)</strain>
    </source>
</reference>
<keyword evidence="5 7" id="KW-1133">Transmembrane helix</keyword>
<dbReference type="Pfam" id="PF01925">
    <property type="entry name" value="TauE"/>
    <property type="match status" value="1"/>
</dbReference>
<dbReference type="EMBL" id="LR877153">
    <property type="protein sequence ID" value="CAD2217673.1"/>
    <property type="molecule type" value="Genomic_DNA"/>
</dbReference>
<dbReference type="PANTHER" id="PTHR30269:SF38">
    <property type="entry name" value="SULFITE EXPORTER TAUE_SAFE"/>
    <property type="match status" value="1"/>
</dbReference>
<keyword evidence="4 7" id="KW-0812">Transmembrane</keyword>
<gene>
    <name evidence="8" type="ORF">ADEAN_000515300</name>
</gene>
<keyword evidence="9" id="KW-1185">Reference proteome</keyword>
<feature type="transmembrane region" description="Helical" evidence="7">
    <location>
        <begin position="7"/>
        <end position="29"/>
    </location>
</feature>
<evidence type="ECO:0000256" key="6">
    <source>
        <dbReference type="ARBA" id="ARBA00023136"/>
    </source>
</evidence>
<evidence type="ECO:0000256" key="3">
    <source>
        <dbReference type="ARBA" id="ARBA00022475"/>
    </source>
</evidence>
<dbReference type="InterPro" id="IPR002781">
    <property type="entry name" value="TM_pro_TauE-like"/>
</dbReference>
<evidence type="ECO:0000256" key="5">
    <source>
        <dbReference type="ARBA" id="ARBA00022989"/>
    </source>
</evidence>
<evidence type="ECO:0000256" key="1">
    <source>
        <dbReference type="ARBA" id="ARBA00004651"/>
    </source>
</evidence>
<proteinExistence type="predicted"/>
<protein>
    <submittedName>
        <fullName evidence="8">Sulfite exporter TauE/SafE, putative</fullName>
    </submittedName>
</protein>
<evidence type="ECO:0000256" key="7">
    <source>
        <dbReference type="SAM" id="Phobius"/>
    </source>
</evidence>
<feature type="transmembrane region" description="Helical" evidence="7">
    <location>
        <begin position="441"/>
        <end position="458"/>
    </location>
</feature>
<evidence type="ECO:0000256" key="2">
    <source>
        <dbReference type="ARBA" id="ARBA00022448"/>
    </source>
</evidence>
<feature type="transmembrane region" description="Helical" evidence="7">
    <location>
        <begin position="92"/>
        <end position="109"/>
    </location>
</feature>
<dbReference type="PANTHER" id="PTHR30269">
    <property type="entry name" value="TRANSMEMBRANE PROTEIN YFCA"/>
    <property type="match status" value="1"/>
</dbReference>
<feature type="transmembrane region" description="Helical" evidence="7">
    <location>
        <begin position="346"/>
        <end position="366"/>
    </location>
</feature>
<accession>A0A7G2CG42</accession>
<feature type="transmembrane region" description="Helical" evidence="7">
    <location>
        <begin position="61"/>
        <end position="80"/>
    </location>
</feature>